<dbReference type="EMBL" id="CP042392">
    <property type="protein sequence ID" value="QEA53680.1"/>
    <property type="molecule type" value="Genomic_DNA"/>
</dbReference>
<evidence type="ECO:0000313" key="1">
    <source>
        <dbReference type="EMBL" id="QEA53680.1"/>
    </source>
</evidence>
<evidence type="ECO:0008006" key="3">
    <source>
        <dbReference type="Google" id="ProtNLM"/>
    </source>
</evidence>
<dbReference type="PANTHER" id="PTHR38733">
    <property type="entry name" value="PROTEIN MCRC"/>
    <property type="match status" value="1"/>
</dbReference>
<dbReference type="REBASE" id="366193">
    <property type="entry name" value="Lco3616McrBCP"/>
</dbReference>
<dbReference type="InterPro" id="IPR019292">
    <property type="entry name" value="McrC"/>
</dbReference>
<accession>A0A5B8THH5</accession>
<gene>
    <name evidence="1" type="ORF">FGL77_10575</name>
</gene>
<sequence length="441" mass="50894">MVLRIKDNTTYAKDTFTTVQSVTKKIADQTLGQLEREGIFVFPETMAFAADITNEQMVLRSKNNCYCTCNVMGFLGYGQEHLIIESRFSTGRQDNFFQYLLEKVLALPNVVNLNTNASQEYHLFDWSALLLPYFLKKAMRKGVFKTYVRHQYNDNHVKGVIDVARHVRTNTPFIGKVAYNQREFAYDNQLTELIRHTIEFIKAKPYGQRLLRSVKMEVGAIIAATNKYEFYARTKVIAINKKNPVRHAYYHEYGMLQKLCLMILQHDKYQIGLGVHQVHGILFDGSWLWEEYVNLLIGDKFHHPQNRSNKGAQELFSKVGGKQVGSIYPDFISHNLTPRIIADTKYKPQGNIYGKDYLQVLAYMFRFDVKKGFYLYPESGKSNDSKLFLNSGSTYDKNVVVRSDISLIKCGLKIPCDIENYDEFKIAMAQNEAAFKQAILD</sequence>
<reference evidence="1 2" key="1">
    <citation type="submission" date="2019-06" db="EMBL/GenBank/DDBJ databases">
        <title>Genome analyses of bacteria isolated from kimchi.</title>
        <authorList>
            <person name="Lee S."/>
            <person name="Ahn S."/>
            <person name="Roh S."/>
        </authorList>
    </citation>
    <scope>NUCLEOTIDE SEQUENCE [LARGE SCALE GENOMIC DNA]</scope>
    <source>
        <strain evidence="1 2">CBA3616</strain>
    </source>
</reference>
<dbReference type="Proteomes" id="UP000321772">
    <property type="component" value="Chromosome"/>
</dbReference>
<evidence type="ECO:0000313" key="2">
    <source>
        <dbReference type="Proteomes" id="UP000321772"/>
    </source>
</evidence>
<dbReference type="AlphaFoldDB" id="A0A5B8THH5"/>
<name>A0A5B8THH5_9LACO</name>
<dbReference type="Pfam" id="PF10117">
    <property type="entry name" value="McrBC"/>
    <property type="match status" value="1"/>
</dbReference>
<dbReference type="PANTHER" id="PTHR38733:SF1">
    <property type="entry name" value="TYPE IV METHYL-DIRECTED RESTRICTION ENZYME ECOKMCRBC"/>
    <property type="match status" value="1"/>
</dbReference>
<protein>
    <recommendedName>
        <fullName evidence="3">McrBC 5-methylcytosine restriction system component</fullName>
    </recommendedName>
</protein>
<proteinExistence type="predicted"/>
<organism evidence="1 2">
    <name type="scientific">Loigolactobacillus coryniformis</name>
    <dbReference type="NCBI Taxonomy" id="1610"/>
    <lineage>
        <taxon>Bacteria</taxon>
        <taxon>Bacillati</taxon>
        <taxon>Bacillota</taxon>
        <taxon>Bacilli</taxon>
        <taxon>Lactobacillales</taxon>
        <taxon>Lactobacillaceae</taxon>
        <taxon>Loigolactobacillus</taxon>
    </lineage>
</organism>
<dbReference type="RefSeq" id="WP_146990014.1">
    <property type="nucleotide sequence ID" value="NZ_CP042392.1"/>
</dbReference>